<dbReference type="RefSeq" id="WP_212690698.1">
    <property type="nucleotide sequence ID" value="NZ_CP058561.1"/>
</dbReference>
<keyword evidence="1" id="KW-0378">Hydrolase</keyword>
<dbReference type="GO" id="GO:0046872">
    <property type="term" value="F:metal ion binding"/>
    <property type="evidence" value="ECO:0007669"/>
    <property type="project" value="UniProtKB-KW"/>
</dbReference>
<keyword evidence="2" id="KW-0464">Manganese</keyword>
<dbReference type="InterPro" id="IPR017439">
    <property type="entry name" value="Amidohydrolase"/>
</dbReference>
<keyword evidence="2" id="KW-0479">Metal-binding</keyword>
<protein>
    <submittedName>
        <fullName evidence="4">Amidohydrolase</fullName>
    </submittedName>
</protein>
<organism evidence="4 5">
    <name type="scientific">Vallitalea guaymasensis</name>
    <dbReference type="NCBI Taxonomy" id="1185412"/>
    <lineage>
        <taxon>Bacteria</taxon>
        <taxon>Bacillati</taxon>
        <taxon>Bacillota</taxon>
        <taxon>Clostridia</taxon>
        <taxon>Lachnospirales</taxon>
        <taxon>Vallitaleaceae</taxon>
        <taxon>Vallitalea</taxon>
    </lineage>
</organism>
<dbReference type="InterPro" id="IPR002933">
    <property type="entry name" value="Peptidase_M20"/>
</dbReference>
<dbReference type="InterPro" id="IPR036264">
    <property type="entry name" value="Bact_exopeptidase_dim_dom"/>
</dbReference>
<name>A0A8J8MCV7_9FIRM</name>
<evidence type="ECO:0000313" key="5">
    <source>
        <dbReference type="Proteomes" id="UP000677305"/>
    </source>
</evidence>
<accession>A0A8J8MCV7</accession>
<comment type="cofactor">
    <cofactor evidence="2">
        <name>Mn(2+)</name>
        <dbReference type="ChEBI" id="CHEBI:29035"/>
    </cofactor>
    <text evidence="2">The Mn(2+) ion enhances activity.</text>
</comment>
<dbReference type="AlphaFoldDB" id="A0A8J8MCV7"/>
<sequence>MNDLSFELGTYVTELRRYFHQNPELSLNEYNTNKKIIQELESIGVPYYTICKTGVVATIQGKPGKTVALRADIDALPIEEKNDISYKSKTKGLMHACGHDAHTAMLLGAVKILNENKDNINGSIKIIFQPAEETGEATQDIVATGILNNVDSIFAIHVITDLPTGKISIESGPRMAGVDDFTITITGSGGHGALPHLGTDAIVAASNLVVNLQEIISREINPLDSAVITIGKFDAGVKANILASKAVLYGCLRSFSVDTRDYCKQALLRIATNTAQMYNTSATINYTKSLLPVINDIYCSEIAKKAVKKIAGEQALTLKPKMTASEDFSRYLEQVPGVFAFLGVCDGTPNTSYPLHHDCFQIDEKALQLGSKLYAQYALQFLSNTK</sequence>
<gene>
    <name evidence="4" type="ORF">HYG85_17160</name>
</gene>
<dbReference type="GO" id="GO:0019877">
    <property type="term" value="P:diaminopimelate biosynthetic process"/>
    <property type="evidence" value="ECO:0007669"/>
    <property type="project" value="UniProtKB-ARBA"/>
</dbReference>
<dbReference type="Proteomes" id="UP000677305">
    <property type="component" value="Chromosome"/>
</dbReference>
<evidence type="ECO:0000256" key="2">
    <source>
        <dbReference type="PIRSR" id="PIRSR005962-1"/>
    </source>
</evidence>
<feature type="domain" description="Peptidase M20 dimerisation" evidence="3">
    <location>
        <begin position="177"/>
        <end position="274"/>
    </location>
</feature>
<proteinExistence type="predicted"/>
<feature type="binding site" evidence="2">
    <location>
        <position position="157"/>
    </location>
    <ligand>
        <name>Mn(2+)</name>
        <dbReference type="ChEBI" id="CHEBI:29035"/>
        <label>2</label>
    </ligand>
</feature>
<dbReference type="EMBL" id="CP058561">
    <property type="protein sequence ID" value="QUH30543.1"/>
    <property type="molecule type" value="Genomic_DNA"/>
</dbReference>
<dbReference type="Gene3D" id="3.40.630.10">
    <property type="entry name" value="Zn peptidases"/>
    <property type="match status" value="1"/>
</dbReference>
<dbReference type="PANTHER" id="PTHR11014:SF63">
    <property type="entry name" value="METALLOPEPTIDASE, PUTATIVE (AFU_ORTHOLOGUE AFUA_6G09600)-RELATED"/>
    <property type="match status" value="1"/>
</dbReference>
<dbReference type="KEGG" id="vgu:HYG85_17160"/>
<dbReference type="Pfam" id="PF07687">
    <property type="entry name" value="M20_dimer"/>
    <property type="match status" value="1"/>
</dbReference>
<evidence type="ECO:0000313" key="4">
    <source>
        <dbReference type="EMBL" id="QUH30543.1"/>
    </source>
</evidence>
<dbReference type="PANTHER" id="PTHR11014">
    <property type="entry name" value="PEPTIDASE M20 FAMILY MEMBER"/>
    <property type="match status" value="1"/>
</dbReference>
<feature type="binding site" evidence="2">
    <location>
        <position position="99"/>
    </location>
    <ligand>
        <name>Mn(2+)</name>
        <dbReference type="ChEBI" id="CHEBI:29035"/>
        <label>2</label>
    </ligand>
</feature>
<keyword evidence="5" id="KW-1185">Reference proteome</keyword>
<dbReference type="GO" id="GO:0050118">
    <property type="term" value="F:N-acetyldiaminopimelate deacetylase activity"/>
    <property type="evidence" value="ECO:0007669"/>
    <property type="project" value="UniProtKB-ARBA"/>
</dbReference>
<feature type="binding site" evidence="2">
    <location>
        <position position="356"/>
    </location>
    <ligand>
        <name>Mn(2+)</name>
        <dbReference type="ChEBI" id="CHEBI:29035"/>
        <label>2</label>
    </ligand>
</feature>
<dbReference type="Pfam" id="PF01546">
    <property type="entry name" value="Peptidase_M20"/>
    <property type="match status" value="1"/>
</dbReference>
<dbReference type="SUPFAM" id="SSF55031">
    <property type="entry name" value="Bacterial exopeptidase dimerisation domain"/>
    <property type="match status" value="1"/>
</dbReference>
<evidence type="ECO:0000256" key="1">
    <source>
        <dbReference type="ARBA" id="ARBA00022801"/>
    </source>
</evidence>
<dbReference type="SUPFAM" id="SSF53187">
    <property type="entry name" value="Zn-dependent exopeptidases"/>
    <property type="match status" value="1"/>
</dbReference>
<dbReference type="NCBIfam" id="TIGR01891">
    <property type="entry name" value="amidohydrolases"/>
    <property type="match status" value="1"/>
</dbReference>
<dbReference type="FunFam" id="3.30.70.360:FF:000001">
    <property type="entry name" value="N-acetyldiaminopimelate deacetylase"/>
    <property type="match status" value="1"/>
</dbReference>
<reference evidence="4 5" key="1">
    <citation type="submission" date="2020-07" db="EMBL/GenBank/DDBJ databases">
        <title>Vallitalea guaymasensis genome.</title>
        <authorList>
            <person name="Postec A."/>
        </authorList>
    </citation>
    <scope>NUCLEOTIDE SEQUENCE [LARGE SCALE GENOMIC DNA]</scope>
    <source>
        <strain evidence="4 5">Ra1766G1</strain>
    </source>
</reference>
<dbReference type="Gene3D" id="3.30.70.360">
    <property type="match status" value="1"/>
</dbReference>
<evidence type="ECO:0000259" key="3">
    <source>
        <dbReference type="Pfam" id="PF07687"/>
    </source>
</evidence>
<dbReference type="InterPro" id="IPR011650">
    <property type="entry name" value="Peptidase_M20_dimer"/>
</dbReference>
<dbReference type="PIRSF" id="PIRSF005962">
    <property type="entry name" value="Pept_M20D_amidohydro"/>
    <property type="match status" value="1"/>
</dbReference>
<feature type="binding site" evidence="2">
    <location>
        <position position="133"/>
    </location>
    <ligand>
        <name>Mn(2+)</name>
        <dbReference type="ChEBI" id="CHEBI:29035"/>
        <label>2</label>
    </ligand>
</feature>
<feature type="binding site" evidence="2">
    <location>
        <position position="97"/>
    </location>
    <ligand>
        <name>Mn(2+)</name>
        <dbReference type="ChEBI" id="CHEBI:29035"/>
        <label>2</label>
    </ligand>
</feature>